<evidence type="ECO:0000256" key="7">
    <source>
        <dbReference type="SAM" id="Phobius"/>
    </source>
</evidence>
<dbReference type="EMBL" id="BAABLM010000002">
    <property type="protein sequence ID" value="GAA4672101.1"/>
    <property type="molecule type" value="Genomic_DNA"/>
</dbReference>
<dbReference type="SUPFAM" id="SSF103473">
    <property type="entry name" value="MFS general substrate transporter"/>
    <property type="match status" value="2"/>
</dbReference>
<feature type="transmembrane region" description="Helical" evidence="7">
    <location>
        <begin position="107"/>
        <end position="127"/>
    </location>
</feature>
<feature type="transmembrane region" description="Helical" evidence="7">
    <location>
        <begin position="409"/>
        <end position="428"/>
    </location>
</feature>
<reference evidence="10" key="1">
    <citation type="journal article" date="2019" name="Int. J. Syst. Evol. Microbiol.">
        <title>The Global Catalogue of Microorganisms (GCM) 10K type strain sequencing project: providing services to taxonomists for standard genome sequencing and annotation.</title>
        <authorList>
            <consortium name="The Broad Institute Genomics Platform"/>
            <consortium name="The Broad Institute Genome Sequencing Center for Infectious Disease"/>
            <person name="Wu L."/>
            <person name="Ma J."/>
        </authorList>
    </citation>
    <scope>NUCLEOTIDE SEQUENCE [LARGE SCALE GENOMIC DNA]</scope>
    <source>
        <strain evidence="10">JCM 18956</strain>
    </source>
</reference>
<protein>
    <submittedName>
        <fullName evidence="9">MFS transporter</fullName>
    </submittedName>
</protein>
<feature type="transmembrane region" description="Helical" evidence="7">
    <location>
        <begin position="139"/>
        <end position="163"/>
    </location>
</feature>
<feature type="transmembrane region" description="Helical" evidence="7">
    <location>
        <begin position="50"/>
        <end position="70"/>
    </location>
</feature>
<evidence type="ECO:0000256" key="4">
    <source>
        <dbReference type="ARBA" id="ARBA00022692"/>
    </source>
</evidence>
<feature type="transmembrane region" description="Helical" evidence="7">
    <location>
        <begin position="12"/>
        <end position="30"/>
    </location>
</feature>
<feature type="domain" description="Major facilitator superfamily (MFS) profile" evidence="8">
    <location>
        <begin position="16"/>
        <end position="463"/>
    </location>
</feature>
<dbReference type="InterPro" id="IPR011701">
    <property type="entry name" value="MFS"/>
</dbReference>
<keyword evidence="10" id="KW-1185">Reference proteome</keyword>
<feature type="transmembrane region" description="Helical" evidence="7">
    <location>
        <begin position="440"/>
        <end position="461"/>
    </location>
</feature>
<keyword evidence="6 7" id="KW-0472">Membrane</keyword>
<dbReference type="Proteomes" id="UP001501295">
    <property type="component" value="Unassembled WGS sequence"/>
</dbReference>
<dbReference type="PANTHER" id="PTHR42718">
    <property type="entry name" value="MAJOR FACILITATOR SUPERFAMILY MULTIDRUG TRANSPORTER MFSC"/>
    <property type="match status" value="1"/>
</dbReference>
<evidence type="ECO:0000313" key="9">
    <source>
        <dbReference type="EMBL" id="GAA4672101.1"/>
    </source>
</evidence>
<dbReference type="PROSITE" id="PS50850">
    <property type="entry name" value="MFS"/>
    <property type="match status" value="1"/>
</dbReference>
<feature type="transmembrane region" description="Helical" evidence="7">
    <location>
        <begin position="339"/>
        <end position="359"/>
    </location>
</feature>
<evidence type="ECO:0000256" key="6">
    <source>
        <dbReference type="ARBA" id="ARBA00023136"/>
    </source>
</evidence>
<gene>
    <name evidence="9" type="ORF">GCM10025780_15130</name>
</gene>
<evidence type="ECO:0000256" key="2">
    <source>
        <dbReference type="ARBA" id="ARBA00022448"/>
    </source>
</evidence>
<keyword evidence="4 7" id="KW-0812">Transmembrane</keyword>
<proteinExistence type="predicted"/>
<evidence type="ECO:0000256" key="3">
    <source>
        <dbReference type="ARBA" id="ARBA00022475"/>
    </source>
</evidence>
<name>A0ABP8VUI0_9MICO</name>
<feature type="transmembrane region" description="Helical" evidence="7">
    <location>
        <begin position="365"/>
        <end position="388"/>
    </location>
</feature>
<dbReference type="InterPro" id="IPR036259">
    <property type="entry name" value="MFS_trans_sf"/>
</dbReference>
<feature type="transmembrane region" description="Helical" evidence="7">
    <location>
        <begin position="225"/>
        <end position="249"/>
    </location>
</feature>
<accession>A0ABP8VUI0</accession>
<dbReference type="InterPro" id="IPR020846">
    <property type="entry name" value="MFS_dom"/>
</dbReference>
<keyword evidence="2" id="KW-0813">Transport</keyword>
<keyword evidence="5 7" id="KW-1133">Transmembrane helix</keyword>
<dbReference type="RefSeq" id="WP_345375009.1">
    <property type="nucleotide sequence ID" value="NZ_BAABLM010000002.1"/>
</dbReference>
<dbReference type="CDD" id="cd17504">
    <property type="entry name" value="MFS_MMR_MDR_like"/>
    <property type="match status" value="1"/>
</dbReference>
<evidence type="ECO:0000313" key="10">
    <source>
        <dbReference type="Proteomes" id="UP001501295"/>
    </source>
</evidence>
<evidence type="ECO:0000259" key="8">
    <source>
        <dbReference type="PROSITE" id="PS50850"/>
    </source>
</evidence>
<feature type="transmembrane region" description="Helical" evidence="7">
    <location>
        <begin position="301"/>
        <end position="327"/>
    </location>
</feature>
<keyword evidence="3" id="KW-1003">Cell membrane</keyword>
<feature type="transmembrane region" description="Helical" evidence="7">
    <location>
        <begin position="82"/>
        <end position="101"/>
    </location>
</feature>
<comment type="subcellular location">
    <subcellularLocation>
        <location evidence="1">Cell membrane</location>
        <topology evidence="1">Multi-pass membrane protein</topology>
    </subcellularLocation>
</comment>
<dbReference type="PANTHER" id="PTHR42718:SF46">
    <property type="entry name" value="BLR6921 PROTEIN"/>
    <property type="match status" value="1"/>
</dbReference>
<feature type="transmembrane region" description="Helical" evidence="7">
    <location>
        <begin position="269"/>
        <end position="289"/>
    </location>
</feature>
<sequence length="496" mass="51125">MTTSITTAKRASHQVTFVVLAVGVGAYALLQSLVTPVLPTIQAALHTSQANVTWVLTAYLLSASIFTPIVGRLGDMRGKKKMFVIALIALAVGSLLAALATTLPIMIVARVIQGVGGGVLPLAFGIIRDEFPSERVPGAVGLIASLTAIGAGLGIVLAGPIVSALNYHWLFWIPLIMIALAALGAAFLVPESENTTPGRINWLTAVLLSAWLVALLVAVSEAPTWGWGSVSVIGLIVAAVVIGVVWVLVEARSANPLIDMKMMAIRAVWTTNLAALLFGVAMYALFAFLPEFLQTPSAAGYGFGASITKSGVMILPQAVFMFLVGLVAGRLAQRFGSKLVLIVGALIGTAALLILALAHTQEWEIYLATALTGVGFGLAFSSMSNIIVAAVPREQTGVASGMNANIRTIGGSLGAAVMASIVTAKVLPTGLPVESGYTNGFLLLAAAVFLCAVAGVFIPAIGRHPVGGNLEEPEVALRHGELALVPGGTVVGDESE</sequence>
<dbReference type="Gene3D" id="1.20.1250.20">
    <property type="entry name" value="MFS general substrate transporter like domains"/>
    <property type="match status" value="1"/>
</dbReference>
<evidence type="ECO:0000256" key="5">
    <source>
        <dbReference type="ARBA" id="ARBA00022989"/>
    </source>
</evidence>
<evidence type="ECO:0000256" key="1">
    <source>
        <dbReference type="ARBA" id="ARBA00004651"/>
    </source>
</evidence>
<dbReference type="Gene3D" id="1.20.1720.10">
    <property type="entry name" value="Multidrug resistance protein D"/>
    <property type="match status" value="1"/>
</dbReference>
<comment type="caution">
    <text evidence="9">The sequence shown here is derived from an EMBL/GenBank/DDBJ whole genome shotgun (WGS) entry which is preliminary data.</text>
</comment>
<feature type="transmembrane region" description="Helical" evidence="7">
    <location>
        <begin position="169"/>
        <end position="188"/>
    </location>
</feature>
<feature type="transmembrane region" description="Helical" evidence="7">
    <location>
        <begin position="200"/>
        <end position="219"/>
    </location>
</feature>
<dbReference type="Pfam" id="PF07690">
    <property type="entry name" value="MFS_1"/>
    <property type="match status" value="1"/>
</dbReference>
<organism evidence="9 10">
    <name type="scientific">Frondihabitans cladoniiphilus</name>
    <dbReference type="NCBI Taxonomy" id="715785"/>
    <lineage>
        <taxon>Bacteria</taxon>
        <taxon>Bacillati</taxon>
        <taxon>Actinomycetota</taxon>
        <taxon>Actinomycetes</taxon>
        <taxon>Micrococcales</taxon>
        <taxon>Microbacteriaceae</taxon>
        <taxon>Frondihabitans</taxon>
    </lineage>
</organism>